<dbReference type="Gene3D" id="3.90.132.10">
    <property type="entry name" value="Leishmanolysin , domain 2"/>
    <property type="match status" value="1"/>
</dbReference>
<sequence length="557" mass="63268">MQILKLLPFIGIYLSLYNYERISAENNIYEGFSRKPFSNGMAFAVSYDPEVTDSKLFDENILQPVLEHWKMILRPRGRLDMPLVIPRTCKGSMSFIQENKTICQNACNEFVFCGRSRIPSDYLRACYVRRNDKLIQQYPDGTGRTTEFFLHIGLGSEKLVDVAFASAKVCSFDARRFRPILGRISIAPAMLNASASQINLYRNCMSHEIVHLLAFHQQLYTFYRYRNGTHRTSAASEVEPLRGKQPVANSNTLITQNTNHMEEFEVIGGMQSIITLPALVDVGRKYFRCKQLEGIPLENHPSNALIQAHFETRILAEELMAASPRFNLKLSNFTLVLLLETGWYDVSYASVQLMRWGKNWGCEFVRQSCHQYIEKRRALNQPVSPYCDPQQMDRPTCLWDRTGYGHCGHIKISTDKQITRSDPYEDNCPLAVAGKTQQSWDRISQDCKALIHGEFENLALESFGSESICLDHVQNDRWTYSSEGYSIPLSRYGASCHQSKCVNNGGLFVRFGSEWVLCPSNGGPVDINTYSNGGRLLGVIYCPPCITVCNEMLCGAE</sequence>
<dbReference type="Pfam" id="PF01457">
    <property type="entry name" value="Peptidase_M8"/>
    <property type="match status" value="1"/>
</dbReference>
<dbReference type="GO" id="GO:0007155">
    <property type="term" value="P:cell adhesion"/>
    <property type="evidence" value="ECO:0007669"/>
    <property type="project" value="InterPro"/>
</dbReference>
<evidence type="ECO:0000256" key="7">
    <source>
        <dbReference type="ARBA" id="ARBA00039717"/>
    </source>
</evidence>
<dbReference type="GO" id="GO:0006508">
    <property type="term" value="P:proteolysis"/>
    <property type="evidence" value="ECO:0007669"/>
    <property type="project" value="UniProtKB-KW"/>
</dbReference>
<feature type="binding site" evidence="9">
    <location>
        <position position="309"/>
    </location>
    <ligand>
        <name>Zn(2+)</name>
        <dbReference type="ChEBI" id="CHEBI:29105"/>
        <note>catalytic</note>
    </ligand>
</feature>
<gene>
    <name evidence="11" type="ORF">D915_008151</name>
</gene>
<evidence type="ECO:0000256" key="2">
    <source>
        <dbReference type="ARBA" id="ARBA00022670"/>
    </source>
</evidence>
<evidence type="ECO:0000256" key="1">
    <source>
        <dbReference type="ARBA" id="ARBA00005860"/>
    </source>
</evidence>
<organism evidence="11 12">
    <name type="scientific">Fasciola hepatica</name>
    <name type="common">Liver fluke</name>
    <dbReference type="NCBI Taxonomy" id="6192"/>
    <lineage>
        <taxon>Eukaryota</taxon>
        <taxon>Metazoa</taxon>
        <taxon>Spiralia</taxon>
        <taxon>Lophotrochozoa</taxon>
        <taxon>Platyhelminthes</taxon>
        <taxon>Trematoda</taxon>
        <taxon>Digenea</taxon>
        <taxon>Plagiorchiida</taxon>
        <taxon>Echinostomata</taxon>
        <taxon>Echinostomatoidea</taxon>
        <taxon>Fasciolidae</taxon>
        <taxon>Fasciola</taxon>
    </lineage>
</organism>
<comment type="caution">
    <text evidence="11">The sequence shown here is derived from an EMBL/GenBank/DDBJ whole genome shotgun (WGS) entry which is preliminary data.</text>
</comment>
<reference evidence="11" key="1">
    <citation type="submission" date="2019-03" db="EMBL/GenBank/DDBJ databases">
        <title>Improved annotation for the trematode Fasciola hepatica.</title>
        <authorList>
            <person name="Choi Y.-J."/>
            <person name="Martin J."/>
            <person name="Mitreva M."/>
        </authorList>
    </citation>
    <scope>NUCLEOTIDE SEQUENCE [LARGE SCALE GENOMIC DNA]</scope>
</reference>
<evidence type="ECO:0000256" key="6">
    <source>
        <dbReference type="ARBA" id="ARBA00023049"/>
    </source>
</evidence>
<comment type="similarity">
    <text evidence="1 10">Belongs to the peptidase M8 family.</text>
</comment>
<accession>A0A4E0R438</accession>
<dbReference type="Proteomes" id="UP000230066">
    <property type="component" value="Unassembled WGS sequence"/>
</dbReference>
<evidence type="ECO:0000256" key="4">
    <source>
        <dbReference type="ARBA" id="ARBA00022801"/>
    </source>
</evidence>
<dbReference type="GO" id="GO:0004222">
    <property type="term" value="F:metalloendopeptidase activity"/>
    <property type="evidence" value="ECO:0007669"/>
    <property type="project" value="UniProtKB-UniRule"/>
</dbReference>
<dbReference type="InterPro" id="IPR001577">
    <property type="entry name" value="Peptidase_M8"/>
</dbReference>
<evidence type="ECO:0000256" key="5">
    <source>
        <dbReference type="ARBA" id="ARBA00022833"/>
    </source>
</evidence>
<dbReference type="EMBL" id="JXXN02003785">
    <property type="protein sequence ID" value="THD21176.1"/>
    <property type="molecule type" value="Genomic_DNA"/>
</dbReference>
<evidence type="ECO:0000256" key="10">
    <source>
        <dbReference type="RuleBase" id="RU366077"/>
    </source>
</evidence>
<dbReference type="EC" id="3.4.24.-" evidence="10"/>
<evidence type="ECO:0000256" key="8">
    <source>
        <dbReference type="PIRSR" id="PIRSR601577-1"/>
    </source>
</evidence>
<dbReference type="Gene3D" id="3.10.170.20">
    <property type="match status" value="1"/>
</dbReference>
<keyword evidence="2 10" id="KW-0645">Protease</keyword>
<evidence type="ECO:0000313" key="12">
    <source>
        <dbReference type="Proteomes" id="UP000230066"/>
    </source>
</evidence>
<keyword evidence="5 9" id="KW-0862">Zinc</keyword>
<feature type="binding site" evidence="9">
    <location>
        <position position="211"/>
    </location>
    <ligand>
        <name>Zn(2+)</name>
        <dbReference type="ChEBI" id="CHEBI:29105"/>
        <note>catalytic</note>
    </ligand>
</feature>
<dbReference type="GO" id="GO:0016020">
    <property type="term" value="C:membrane"/>
    <property type="evidence" value="ECO:0007669"/>
    <property type="project" value="InterPro"/>
</dbReference>
<keyword evidence="6 9" id="KW-0482">Metalloprotease</keyword>
<dbReference type="GO" id="GO:0005737">
    <property type="term" value="C:cytoplasm"/>
    <property type="evidence" value="ECO:0007669"/>
    <property type="project" value="TreeGrafter"/>
</dbReference>
<dbReference type="SUPFAM" id="SSF55486">
    <property type="entry name" value="Metalloproteases ('zincins'), catalytic domain"/>
    <property type="match status" value="1"/>
</dbReference>
<dbReference type="PANTHER" id="PTHR10942">
    <property type="entry name" value="LEISHMANOLYSIN-LIKE PEPTIDASE"/>
    <property type="match status" value="1"/>
</dbReference>
<comment type="cofactor">
    <cofactor evidence="9 10">
        <name>Zn(2+)</name>
        <dbReference type="ChEBI" id="CHEBI:29105"/>
    </cofactor>
    <text evidence="9 10">Binds 1 zinc ion per subunit.</text>
</comment>
<dbReference type="AlphaFoldDB" id="A0A4E0R438"/>
<proteinExistence type="inferred from homology"/>
<name>A0A4E0R438_FASHE</name>
<evidence type="ECO:0000256" key="3">
    <source>
        <dbReference type="ARBA" id="ARBA00022723"/>
    </source>
</evidence>
<feature type="active site" evidence="8">
    <location>
        <position position="208"/>
    </location>
</feature>
<feature type="binding site" evidence="9">
    <location>
        <position position="207"/>
    </location>
    <ligand>
        <name>Zn(2+)</name>
        <dbReference type="ChEBI" id="CHEBI:29105"/>
        <note>catalytic</note>
    </ligand>
</feature>
<evidence type="ECO:0000313" key="11">
    <source>
        <dbReference type="EMBL" id="THD21176.1"/>
    </source>
</evidence>
<dbReference type="GO" id="GO:0046872">
    <property type="term" value="F:metal ion binding"/>
    <property type="evidence" value="ECO:0007669"/>
    <property type="project" value="UniProtKB-KW"/>
</dbReference>
<dbReference type="PANTHER" id="PTHR10942:SF0">
    <property type="entry name" value="LEISHMANOLYSIN-LIKE PEPTIDASE"/>
    <property type="match status" value="1"/>
</dbReference>
<dbReference type="Gene3D" id="2.30.34.10">
    <property type="entry name" value="Leishmanolysin domain 4"/>
    <property type="match status" value="1"/>
</dbReference>
<keyword evidence="4 10" id="KW-0378">Hydrolase</keyword>
<keyword evidence="12" id="KW-1185">Reference proteome</keyword>
<evidence type="ECO:0000256" key="9">
    <source>
        <dbReference type="PIRSR" id="PIRSR601577-2"/>
    </source>
</evidence>
<protein>
    <recommendedName>
        <fullName evidence="7 10">Leishmanolysin-like peptidase</fullName>
        <ecNumber evidence="10">3.4.24.-</ecNumber>
    </recommendedName>
</protein>
<keyword evidence="3 9" id="KW-0479">Metal-binding</keyword>